<reference evidence="15" key="1">
    <citation type="submission" date="2019-05" db="EMBL/GenBank/DDBJ databases">
        <title>The de novo reference genome and transcriptome assemblies of the wild tomato species Solanum chilense.</title>
        <authorList>
            <person name="Stam R."/>
            <person name="Nosenko T."/>
            <person name="Hoerger A.C."/>
            <person name="Stephan W."/>
            <person name="Seidel M.A."/>
            <person name="Kuhn J.M.M."/>
            <person name="Haberer G."/>
            <person name="Tellier A."/>
        </authorList>
    </citation>
    <scope>NUCLEOTIDE SEQUENCE</scope>
    <source>
        <tissue evidence="15">Mature leaves</tissue>
    </source>
</reference>
<dbReference type="FunFam" id="3.90.70.10:FF:000026">
    <property type="entry name" value="Ubiquitin carboxyl-terminal hydrolase 15"/>
    <property type="match status" value="1"/>
</dbReference>
<dbReference type="Pfam" id="PF00443">
    <property type="entry name" value="UCH"/>
    <property type="match status" value="1"/>
</dbReference>
<evidence type="ECO:0000256" key="2">
    <source>
        <dbReference type="ARBA" id="ARBA00009085"/>
    </source>
</evidence>
<feature type="compositionally biased region" description="Basic and acidic residues" evidence="12">
    <location>
        <begin position="1159"/>
        <end position="1172"/>
    </location>
</feature>
<feature type="compositionally biased region" description="Basic and acidic residues" evidence="12">
    <location>
        <begin position="269"/>
        <end position="280"/>
    </location>
</feature>
<dbReference type="PROSITE" id="PS01360">
    <property type="entry name" value="ZF_MYND_1"/>
    <property type="match status" value="1"/>
</dbReference>
<keyword evidence="6 11" id="KW-0863">Zinc-finger</keyword>
<feature type="domain" description="USP" evidence="13">
    <location>
        <begin position="634"/>
        <end position="939"/>
    </location>
</feature>
<dbReference type="EC" id="3.4.19.12" evidence="3"/>
<feature type="compositionally biased region" description="Basic and acidic residues" evidence="12">
    <location>
        <begin position="461"/>
        <end position="478"/>
    </location>
</feature>
<dbReference type="InterPro" id="IPR038765">
    <property type="entry name" value="Papain-like_cys_pep_sf"/>
</dbReference>
<dbReference type="GO" id="GO:0005634">
    <property type="term" value="C:nucleus"/>
    <property type="evidence" value="ECO:0007669"/>
    <property type="project" value="TreeGrafter"/>
</dbReference>
<protein>
    <recommendedName>
        <fullName evidence="3">ubiquitinyl hydrolase 1</fullName>
        <ecNumber evidence="3">3.4.19.12</ecNumber>
    </recommendedName>
</protein>
<feature type="domain" description="MYND-type" evidence="14">
    <location>
        <begin position="114"/>
        <end position="151"/>
    </location>
</feature>
<proteinExistence type="inferred from homology"/>
<dbReference type="PROSITE" id="PS50865">
    <property type="entry name" value="ZF_MYND_2"/>
    <property type="match status" value="1"/>
</dbReference>
<evidence type="ECO:0000259" key="13">
    <source>
        <dbReference type="PROSITE" id="PS50235"/>
    </source>
</evidence>
<keyword evidence="5" id="KW-0479">Metal-binding</keyword>
<feature type="compositionally biased region" description="Low complexity" evidence="12">
    <location>
        <begin position="1142"/>
        <end position="1152"/>
    </location>
</feature>
<dbReference type="SUPFAM" id="SSF54001">
    <property type="entry name" value="Cysteine proteinases"/>
    <property type="match status" value="1"/>
</dbReference>
<dbReference type="InterPro" id="IPR050164">
    <property type="entry name" value="Peptidase_C19"/>
</dbReference>
<comment type="catalytic activity">
    <reaction evidence="1">
        <text>Thiol-dependent hydrolysis of ester, thioester, amide, peptide and isopeptide bonds formed by the C-terminal Gly of ubiquitin (a 76-residue protein attached to proteins as an intracellular targeting signal).</text>
        <dbReference type="EC" id="3.4.19.12"/>
    </reaction>
</comment>
<evidence type="ECO:0000256" key="9">
    <source>
        <dbReference type="ARBA" id="ARBA00022807"/>
    </source>
</evidence>
<evidence type="ECO:0000259" key="14">
    <source>
        <dbReference type="PROSITE" id="PS50865"/>
    </source>
</evidence>
<evidence type="ECO:0000256" key="6">
    <source>
        <dbReference type="ARBA" id="ARBA00022771"/>
    </source>
</evidence>
<dbReference type="InterPro" id="IPR018200">
    <property type="entry name" value="USP_CS"/>
</dbReference>
<dbReference type="InterPro" id="IPR002893">
    <property type="entry name" value="Znf_MYND"/>
</dbReference>
<dbReference type="GO" id="GO:0006508">
    <property type="term" value="P:proteolysis"/>
    <property type="evidence" value="ECO:0007669"/>
    <property type="project" value="UniProtKB-KW"/>
</dbReference>
<feature type="region of interest" description="Disordered" evidence="12">
    <location>
        <begin position="1015"/>
        <end position="1036"/>
    </location>
</feature>
<feature type="region of interest" description="Disordered" evidence="12">
    <location>
        <begin position="247"/>
        <end position="360"/>
    </location>
</feature>
<feature type="compositionally biased region" description="Polar residues" evidence="12">
    <location>
        <begin position="296"/>
        <end position="319"/>
    </location>
</feature>
<evidence type="ECO:0000256" key="11">
    <source>
        <dbReference type="PROSITE-ProRule" id="PRU00134"/>
    </source>
</evidence>
<feature type="compositionally biased region" description="Basic and acidic residues" evidence="12">
    <location>
        <begin position="173"/>
        <end position="192"/>
    </location>
</feature>
<evidence type="ECO:0000313" key="15">
    <source>
        <dbReference type="EMBL" id="TMW95918.1"/>
    </source>
</evidence>
<feature type="compositionally biased region" description="Low complexity" evidence="12">
    <location>
        <begin position="248"/>
        <end position="263"/>
    </location>
</feature>
<comment type="similarity">
    <text evidence="2">Belongs to the peptidase C19 family.</text>
</comment>
<evidence type="ECO:0000256" key="3">
    <source>
        <dbReference type="ARBA" id="ARBA00012759"/>
    </source>
</evidence>
<dbReference type="Pfam" id="PF01753">
    <property type="entry name" value="zf-MYND"/>
    <property type="match status" value="1"/>
</dbReference>
<keyword evidence="7" id="KW-0833">Ubl conjugation pathway</keyword>
<feature type="compositionally biased region" description="Polar residues" evidence="12">
    <location>
        <begin position="961"/>
        <end position="986"/>
    </location>
</feature>
<feature type="compositionally biased region" description="Low complexity" evidence="12">
    <location>
        <begin position="332"/>
        <end position="344"/>
    </location>
</feature>
<name>A0A6N2BPY7_SOLCI</name>
<feature type="region of interest" description="Disordered" evidence="12">
    <location>
        <begin position="439"/>
        <end position="545"/>
    </location>
</feature>
<keyword evidence="8" id="KW-0378">Hydrolase</keyword>
<dbReference type="GO" id="GO:0016579">
    <property type="term" value="P:protein deubiquitination"/>
    <property type="evidence" value="ECO:0007669"/>
    <property type="project" value="InterPro"/>
</dbReference>
<comment type="caution">
    <text evidence="15">The sequence shown here is derived from an EMBL/GenBank/DDBJ whole genome shotgun (WGS) entry which is preliminary data.</text>
</comment>
<dbReference type="InterPro" id="IPR028889">
    <property type="entry name" value="USP"/>
</dbReference>
<keyword evidence="4" id="KW-0645">Protease</keyword>
<dbReference type="InterPro" id="IPR001394">
    <property type="entry name" value="Peptidase_C19_UCH"/>
</dbReference>
<sequence>MLVGGDLGFLSSLVVAAFVAVFGPVLGFVVRRKWRRSVARREEIKRLLVLASEEAARVELQAAEEYGYGYGYRYESLKEEDEVFVETPASSASPPPPPPISTPYSGSRQLQYQCAVCSSPTSTRCSQCKAVRYCSGKCQILHWRQGHKDECRPVSNLDHLNDAEAKSHLKAYKQEPDGSHLESTEVEGRRSSESGIASPEEAALLRSKYFATSDGKHDTGGQSLTDSKCLNLNSSFMLHSSSCEHLDLSTSSGSSVDHSASDSNDSDASDSHRSAVDDTVKIQTNHSKVERFKPSYTEQPQLVQTADNDSTSGKYNHTKPSIHGDAQSKYWTSSSATDDSSESSLTAPSTPSSGFWEGPVPYTRSRIDSLDGIADPPSKDACDIKISDSQSTSCHPPEFAIPLIPKAGEQGSNSKKNLENPTPIIVEVPKPVNRVESRIEIKDQKESSRSSASRSVTSDQLDVHGSRDKCTLTSEEGRYSSSRASANIKKHDGLKVSSLRSSSPNKSYRGVEGSASALQLPKERQKGSSPAKIADNISSNNVRHDIQNVKSPKIDGTQVASACSAESSAPLPNAKNGLKSSVLKVVDQLRSSKLTRLNSLGDECDVNGRHGDKALFPYESFVKLHNWKNELRPFGLVNCGNSCYANAVLQCLAFTPPLTSYFLQGLHSKTCEKKGWCFTCEFESLVLKAKDGNSPLSPSSIISHLESIGSNLGNGREEDAHEFLRYVIDTMQSICLKGAGVTAPGSFEEETSLIGLTFGGYLRSKIECMRCGGKSERQERIMDLTVEIDGDIGTLEEALKQFTHTETLDGENKYRCGRCKSYEKAKKKLKVVEAPNVLTVALKRFQSGKFGKLNKTIKFPEFLNLAPYMSGTSDKSPVYQLYGVVVHLDVMNAAFSGHYVCYVRNFQNKWYKVDDSSVKSVELERVLSKGAYMLLYSRCSPRAPRIMRSLTIPRDPRRSKQLTCKSRSHTRSPWDSSHGDSTSKTCNGCSYPSHTSVRPIRSIFEEDSSSEQSSFFSELGSCSTDSTNRDSTSTDDLNIDIFGDSGVCWNSLWRSSSDSDTSSSSSSPSPLYSRHSPLAEMDRYASAREETSCSGNPETAGDGQGFWTGLHDRNSYTGVPETSGRTPPLCPNPTKHCRKVVSSHSSSNTDSSRLGRVNPCDKSKSPVTCRDR</sequence>
<feature type="region of interest" description="Disordered" evidence="12">
    <location>
        <begin position="173"/>
        <end position="198"/>
    </location>
</feature>
<dbReference type="GO" id="GO:0004843">
    <property type="term" value="F:cysteine-type deubiquitinase activity"/>
    <property type="evidence" value="ECO:0007669"/>
    <property type="project" value="UniProtKB-EC"/>
</dbReference>
<dbReference type="Gene3D" id="3.90.70.10">
    <property type="entry name" value="Cysteine proteinases"/>
    <property type="match status" value="1"/>
</dbReference>
<dbReference type="FunFam" id="6.10.140.2220:FF:000006">
    <property type="entry name" value="Ubiquitin carboxyl-terminal hydrolase 15"/>
    <property type="match status" value="1"/>
</dbReference>
<evidence type="ECO:0000256" key="8">
    <source>
        <dbReference type="ARBA" id="ARBA00022801"/>
    </source>
</evidence>
<dbReference type="PANTHER" id="PTHR24006">
    <property type="entry name" value="UBIQUITIN CARBOXYL-TERMINAL HYDROLASE"/>
    <property type="match status" value="1"/>
</dbReference>
<feature type="region of interest" description="Disordered" evidence="12">
    <location>
        <begin position="403"/>
        <end position="425"/>
    </location>
</feature>
<feature type="region of interest" description="Disordered" evidence="12">
    <location>
        <begin position="947"/>
        <end position="986"/>
    </location>
</feature>
<organism evidence="15">
    <name type="scientific">Solanum chilense</name>
    <name type="common">Tomato</name>
    <name type="synonym">Lycopersicon chilense</name>
    <dbReference type="NCBI Taxonomy" id="4083"/>
    <lineage>
        <taxon>Eukaryota</taxon>
        <taxon>Viridiplantae</taxon>
        <taxon>Streptophyta</taxon>
        <taxon>Embryophyta</taxon>
        <taxon>Tracheophyta</taxon>
        <taxon>Spermatophyta</taxon>
        <taxon>Magnoliopsida</taxon>
        <taxon>eudicotyledons</taxon>
        <taxon>Gunneridae</taxon>
        <taxon>Pentapetalae</taxon>
        <taxon>asterids</taxon>
        <taxon>lamiids</taxon>
        <taxon>Solanales</taxon>
        <taxon>Solanaceae</taxon>
        <taxon>Solanoideae</taxon>
        <taxon>Solaneae</taxon>
        <taxon>Solanum</taxon>
        <taxon>Solanum subgen. Lycopersicon</taxon>
    </lineage>
</organism>
<feature type="region of interest" description="Disordered" evidence="12">
    <location>
        <begin position="1083"/>
        <end position="1172"/>
    </location>
</feature>
<dbReference type="EMBL" id="RXGB01002202">
    <property type="protein sequence ID" value="TMW95918.1"/>
    <property type="molecule type" value="Genomic_DNA"/>
</dbReference>
<accession>A0A6N2BPY7</accession>
<evidence type="ECO:0000256" key="1">
    <source>
        <dbReference type="ARBA" id="ARBA00000707"/>
    </source>
</evidence>
<feature type="compositionally biased region" description="Basic and acidic residues" evidence="12">
    <location>
        <begin position="439"/>
        <end position="448"/>
    </location>
</feature>
<evidence type="ECO:0000256" key="4">
    <source>
        <dbReference type="ARBA" id="ARBA00022670"/>
    </source>
</evidence>
<keyword evidence="10" id="KW-0862">Zinc</keyword>
<dbReference type="AlphaFoldDB" id="A0A6N2BPY7"/>
<dbReference type="GO" id="GO:0008270">
    <property type="term" value="F:zinc ion binding"/>
    <property type="evidence" value="ECO:0007669"/>
    <property type="project" value="UniProtKB-KW"/>
</dbReference>
<gene>
    <name evidence="15" type="ORF">EJD97_008172</name>
</gene>
<dbReference type="PROSITE" id="PS50235">
    <property type="entry name" value="USP_3"/>
    <property type="match status" value="1"/>
</dbReference>
<dbReference type="PROSITE" id="PS00972">
    <property type="entry name" value="USP_1"/>
    <property type="match status" value="1"/>
</dbReference>
<dbReference type="PANTHER" id="PTHR24006:SF874">
    <property type="entry name" value="UBIQUITIN CARBOXYL-TERMINAL HYDROLASE 16"/>
    <property type="match status" value="1"/>
</dbReference>
<evidence type="ECO:0000256" key="12">
    <source>
        <dbReference type="SAM" id="MobiDB-lite"/>
    </source>
</evidence>
<evidence type="ECO:0000256" key="5">
    <source>
        <dbReference type="ARBA" id="ARBA00022723"/>
    </source>
</evidence>
<keyword evidence="9" id="KW-0788">Thiol protease</keyword>
<evidence type="ECO:0000256" key="10">
    <source>
        <dbReference type="ARBA" id="ARBA00022833"/>
    </source>
</evidence>
<dbReference type="GO" id="GO:0005829">
    <property type="term" value="C:cytosol"/>
    <property type="evidence" value="ECO:0007669"/>
    <property type="project" value="TreeGrafter"/>
</dbReference>
<dbReference type="Gene3D" id="6.10.140.2220">
    <property type="match status" value="1"/>
</dbReference>
<evidence type="ECO:0000256" key="7">
    <source>
        <dbReference type="ARBA" id="ARBA00022786"/>
    </source>
</evidence>
<dbReference type="SUPFAM" id="SSF144232">
    <property type="entry name" value="HIT/MYND zinc finger-like"/>
    <property type="match status" value="1"/>
</dbReference>